<dbReference type="InterPro" id="IPR003439">
    <property type="entry name" value="ABC_transporter-like_ATP-bd"/>
</dbReference>
<reference evidence="6 7" key="1">
    <citation type="submission" date="2024-03" db="EMBL/GenBank/DDBJ databases">
        <title>Draft genome sequence of Pseudonocardia nematodicida JCM 31783.</title>
        <authorList>
            <person name="Butdee W."/>
            <person name="Duangmal K."/>
        </authorList>
    </citation>
    <scope>NUCLEOTIDE SEQUENCE [LARGE SCALE GENOMIC DNA]</scope>
    <source>
        <strain evidence="6 7">JCM 31783</strain>
    </source>
</reference>
<dbReference type="EMBL" id="JBEDNQ010000004">
    <property type="protein sequence ID" value="MEQ3551058.1"/>
    <property type="molecule type" value="Genomic_DNA"/>
</dbReference>
<evidence type="ECO:0000256" key="2">
    <source>
        <dbReference type="ARBA" id="ARBA00022448"/>
    </source>
</evidence>
<evidence type="ECO:0000256" key="4">
    <source>
        <dbReference type="ARBA" id="ARBA00022840"/>
    </source>
</evidence>
<dbReference type="Pfam" id="PF00005">
    <property type="entry name" value="ABC_tran"/>
    <property type="match status" value="1"/>
</dbReference>
<dbReference type="PANTHER" id="PTHR42734">
    <property type="entry name" value="METAL TRANSPORT SYSTEM ATP-BINDING PROTEIN TM_0124-RELATED"/>
    <property type="match status" value="1"/>
</dbReference>
<dbReference type="InterPro" id="IPR017871">
    <property type="entry name" value="ABC_transporter-like_CS"/>
</dbReference>
<dbReference type="InterPro" id="IPR003593">
    <property type="entry name" value="AAA+_ATPase"/>
</dbReference>
<dbReference type="RefSeq" id="WP_349298131.1">
    <property type="nucleotide sequence ID" value="NZ_JBEDNQ010000004.1"/>
</dbReference>
<dbReference type="SMART" id="SM00382">
    <property type="entry name" value="AAA"/>
    <property type="match status" value="1"/>
</dbReference>
<dbReference type="SUPFAM" id="SSF52540">
    <property type="entry name" value="P-loop containing nucleoside triphosphate hydrolases"/>
    <property type="match status" value="1"/>
</dbReference>
<evidence type="ECO:0000256" key="1">
    <source>
        <dbReference type="ARBA" id="ARBA00005417"/>
    </source>
</evidence>
<sequence>MTAALEITGLSVRYGEVRALDDVDLRLDAGTVCGLLGTNGSGKSTLFRSVMGLLRPTAGTVRVLGSTSAQARRAARVAYMPQAEAIDPDFPILAHQVVLTGRYARMGPTRRARRADRDAVDAALARTGLTGLADRQIGQLSGGQRKRVFLARAIAQDAPLLLLDEPFAGVDRGTEQDMTTVLHELRDAGRSVLVSTHDVHGVHELCDRAVLLAGRVLADGPTDQVITPETLGRVFGLRTPEAGT</sequence>
<accession>A0ABV1KCI9</accession>
<organism evidence="6 7">
    <name type="scientific">Pseudonocardia nematodicida</name>
    <dbReference type="NCBI Taxonomy" id="1206997"/>
    <lineage>
        <taxon>Bacteria</taxon>
        <taxon>Bacillati</taxon>
        <taxon>Actinomycetota</taxon>
        <taxon>Actinomycetes</taxon>
        <taxon>Pseudonocardiales</taxon>
        <taxon>Pseudonocardiaceae</taxon>
        <taxon>Pseudonocardia</taxon>
    </lineage>
</organism>
<dbReference type="Proteomes" id="UP001494902">
    <property type="component" value="Unassembled WGS sequence"/>
</dbReference>
<evidence type="ECO:0000313" key="6">
    <source>
        <dbReference type="EMBL" id="MEQ3551058.1"/>
    </source>
</evidence>
<evidence type="ECO:0000259" key="5">
    <source>
        <dbReference type="PROSITE" id="PS50893"/>
    </source>
</evidence>
<comment type="caution">
    <text evidence="6">The sequence shown here is derived from an EMBL/GenBank/DDBJ whole genome shotgun (WGS) entry which is preliminary data.</text>
</comment>
<name>A0ABV1KCI9_9PSEU</name>
<keyword evidence="4 6" id="KW-0067">ATP-binding</keyword>
<dbReference type="PANTHER" id="PTHR42734:SF5">
    <property type="entry name" value="IRON TRANSPORT SYSTEM ATP-BINDING PROTEIN HI_0361-RELATED"/>
    <property type="match status" value="1"/>
</dbReference>
<gene>
    <name evidence="6" type="ORF">WIS52_11300</name>
</gene>
<feature type="domain" description="ABC transporter" evidence="5">
    <location>
        <begin position="5"/>
        <end position="238"/>
    </location>
</feature>
<comment type="similarity">
    <text evidence="1">Belongs to the ABC transporter superfamily.</text>
</comment>
<dbReference type="PROSITE" id="PS00211">
    <property type="entry name" value="ABC_TRANSPORTER_1"/>
    <property type="match status" value="1"/>
</dbReference>
<proteinExistence type="inferred from homology"/>
<dbReference type="InterPro" id="IPR027417">
    <property type="entry name" value="P-loop_NTPase"/>
</dbReference>
<keyword evidence="7" id="KW-1185">Reference proteome</keyword>
<dbReference type="Gene3D" id="3.40.50.300">
    <property type="entry name" value="P-loop containing nucleotide triphosphate hydrolases"/>
    <property type="match status" value="1"/>
</dbReference>
<keyword evidence="2" id="KW-0813">Transport</keyword>
<evidence type="ECO:0000313" key="7">
    <source>
        <dbReference type="Proteomes" id="UP001494902"/>
    </source>
</evidence>
<keyword evidence="3" id="KW-0547">Nucleotide-binding</keyword>
<dbReference type="PROSITE" id="PS50893">
    <property type="entry name" value="ABC_TRANSPORTER_2"/>
    <property type="match status" value="1"/>
</dbReference>
<dbReference type="CDD" id="cd03235">
    <property type="entry name" value="ABC_Metallic_Cations"/>
    <property type="match status" value="1"/>
</dbReference>
<evidence type="ECO:0000256" key="3">
    <source>
        <dbReference type="ARBA" id="ARBA00022741"/>
    </source>
</evidence>
<dbReference type="GO" id="GO:0005524">
    <property type="term" value="F:ATP binding"/>
    <property type="evidence" value="ECO:0007669"/>
    <property type="project" value="UniProtKB-KW"/>
</dbReference>
<dbReference type="InterPro" id="IPR050153">
    <property type="entry name" value="Metal_Ion_Import_ABC"/>
</dbReference>
<protein>
    <submittedName>
        <fullName evidence="6">Metal ABC transporter ATP-binding protein</fullName>
    </submittedName>
</protein>